<sequence length="77" mass="7347">MTRQKASAALGIAALGISGVVATNPPARAAGNSPQHCVSQLGSTGQQCFASLGEAISAATNGMVSDAPAAGPPAGQE</sequence>
<dbReference type="EMBL" id="SLWM01000005">
    <property type="protein sequence ID" value="TCO24246.1"/>
    <property type="molecule type" value="Genomic_DNA"/>
</dbReference>
<reference evidence="2 3" key="1">
    <citation type="journal article" date="2015" name="Stand. Genomic Sci.">
        <title>Genomic Encyclopedia of Bacterial and Archaeal Type Strains, Phase III: the genomes of soil and plant-associated and newly described type strains.</title>
        <authorList>
            <person name="Whitman W.B."/>
            <person name="Woyke T."/>
            <person name="Klenk H.P."/>
            <person name="Zhou Y."/>
            <person name="Lilburn T.G."/>
            <person name="Beck B.J."/>
            <person name="De Vos P."/>
            <person name="Vandamme P."/>
            <person name="Eisen J.A."/>
            <person name="Garrity G."/>
            <person name="Hugenholtz P."/>
            <person name="Kyrpides N.C."/>
        </authorList>
    </citation>
    <scope>NUCLEOTIDE SEQUENCE [LARGE SCALE GENOMIC DNA]</scope>
    <source>
        <strain evidence="2 3">VKM Ac-2538</strain>
    </source>
</reference>
<name>A0ABY2BLH5_9ACTN</name>
<gene>
    <name evidence="2" type="ORF">EV644_105279</name>
</gene>
<comment type="caution">
    <text evidence="2">The sequence shown here is derived from an EMBL/GenBank/DDBJ whole genome shotgun (WGS) entry which is preliminary data.</text>
</comment>
<evidence type="ECO:0000313" key="3">
    <source>
        <dbReference type="Proteomes" id="UP000295818"/>
    </source>
</evidence>
<keyword evidence="3" id="KW-1185">Reference proteome</keyword>
<protein>
    <recommendedName>
        <fullName evidence="4">Small secreted domain DUF320</fullName>
    </recommendedName>
</protein>
<proteinExistence type="predicted"/>
<feature type="signal peptide" evidence="1">
    <location>
        <begin position="1"/>
        <end position="29"/>
    </location>
</feature>
<dbReference type="Proteomes" id="UP000295818">
    <property type="component" value="Unassembled WGS sequence"/>
</dbReference>
<evidence type="ECO:0008006" key="4">
    <source>
        <dbReference type="Google" id="ProtNLM"/>
    </source>
</evidence>
<evidence type="ECO:0000256" key="1">
    <source>
        <dbReference type="SAM" id="SignalP"/>
    </source>
</evidence>
<organism evidence="2 3">
    <name type="scientific">Kribbella orskensis</name>
    <dbReference type="NCBI Taxonomy" id="2512216"/>
    <lineage>
        <taxon>Bacteria</taxon>
        <taxon>Bacillati</taxon>
        <taxon>Actinomycetota</taxon>
        <taxon>Actinomycetes</taxon>
        <taxon>Propionibacteriales</taxon>
        <taxon>Kribbellaceae</taxon>
        <taxon>Kribbella</taxon>
    </lineage>
</organism>
<feature type="chain" id="PRO_5047428778" description="Small secreted domain DUF320" evidence="1">
    <location>
        <begin position="30"/>
        <end position="77"/>
    </location>
</feature>
<accession>A0ABY2BLH5</accession>
<keyword evidence="1" id="KW-0732">Signal</keyword>
<evidence type="ECO:0000313" key="2">
    <source>
        <dbReference type="EMBL" id="TCO24246.1"/>
    </source>
</evidence>